<organism evidence="7 8">
    <name type="scientific">Hydrobacter penzbergensis</name>
    <dbReference type="NCBI Taxonomy" id="1235997"/>
    <lineage>
        <taxon>Bacteria</taxon>
        <taxon>Pseudomonadati</taxon>
        <taxon>Bacteroidota</taxon>
        <taxon>Chitinophagia</taxon>
        <taxon>Chitinophagales</taxon>
        <taxon>Chitinophagaceae</taxon>
        <taxon>Hydrobacter</taxon>
    </lineage>
</organism>
<protein>
    <submittedName>
        <fullName evidence="7">Poly-beta-1,6 N-acetyl-D-glucosamine synthase</fullName>
    </submittedName>
</protein>
<evidence type="ECO:0000256" key="1">
    <source>
        <dbReference type="ARBA" id="ARBA00006739"/>
    </source>
</evidence>
<dbReference type="PROSITE" id="PS51677">
    <property type="entry name" value="NODB"/>
    <property type="match status" value="1"/>
</dbReference>
<dbReference type="AlphaFoldDB" id="A0A8X8IER2"/>
<dbReference type="InterPro" id="IPR001173">
    <property type="entry name" value="Glyco_trans_2-like"/>
</dbReference>
<dbReference type="GO" id="GO:0008061">
    <property type="term" value="F:chitin binding"/>
    <property type="evidence" value="ECO:0007669"/>
    <property type="project" value="InterPro"/>
</dbReference>
<keyword evidence="2" id="KW-0328">Glycosyltransferase</keyword>
<dbReference type="InterPro" id="IPR011583">
    <property type="entry name" value="Chitinase_II/V-like_cat"/>
</dbReference>
<dbReference type="Gene3D" id="3.20.20.370">
    <property type="entry name" value="Glycoside hydrolase/deacetylase"/>
    <property type="match status" value="1"/>
</dbReference>
<dbReference type="CDD" id="cd06423">
    <property type="entry name" value="CESA_like"/>
    <property type="match status" value="1"/>
</dbReference>
<dbReference type="InterPro" id="IPR029070">
    <property type="entry name" value="Chitinase_insertion_sf"/>
</dbReference>
<dbReference type="Gene3D" id="3.90.550.10">
    <property type="entry name" value="Spore Coat Polysaccharide Biosynthesis Protein SpsA, Chain A"/>
    <property type="match status" value="1"/>
</dbReference>
<evidence type="ECO:0000256" key="3">
    <source>
        <dbReference type="ARBA" id="ARBA00022679"/>
    </source>
</evidence>
<name>A0A8X8IER2_9BACT</name>
<comment type="caution">
    <text evidence="7">The sequence shown here is derived from an EMBL/GenBank/DDBJ whole genome shotgun (WGS) entry which is preliminary data.</text>
</comment>
<feature type="domain" description="GH18" evidence="6">
    <location>
        <begin position="114"/>
        <end position="423"/>
    </location>
</feature>
<dbReference type="SUPFAM" id="SSF53448">
    <property type="entry name" value="Nucleotide-diphospho-sugar transferases"/>
    <property type="match status" value="1"/>
</dbReference>
<keyword evidence="4" id="KW-0812">Transmembrane</keyword>
<evidence type="ECO:0000259" key="6">
    <source>
        <dbReference type="PROSITE" id="PS51910"/>
    </source>
</evidence>
<comment type="similarity">
    <text evidence="1">Belongs to the glycosyltransferase 2 family.</text>
</comment>
<feature type="transmembrane region" description="Helical" evidence="4">
    <location>
        <begin position="26"/>
        <end position="44"/>
    </location>
</feature>
<dbReference type="SUPFAM" id="SSF88713">
    <property type="entry name" value="Glycoside hydrolase/deacetylase"/>
    <property type="match status" value="1"/>
</dbReference>
<keyword evidence="3" id="KW-0808">Transferase</keyword>
<evidence type="ECO:0000256" key="2">
    <source>
        <dbReference type="ARBA" id="ARBA00022676"/>
    </source>
</evidence>
<dbReference type="Gene3D" id="3.20.20.80">
    <property type="entry name" value="Glycosidases"/>
    <property type="match status" value="1"/>
</dbReference>
<evidence type="ECO:0000259" key="5">
    <source>
        <dbReference type="PROSITE" id="PS51677"/>
    </source>
</evidence>
<dbReference type="PANTHER" id="PTHR43630:SF1">
    <property type="entry name" value="POLY-BETA-1,6-N-ACETYL-D-GLUCOSAMINE SYNTHASE"/>
    <property type="match status" value="1"/>
</dbReference>
<dbReference type="Proteomes" id="UP000198711">
    <property type="component" value="Unassembled WGS sequence"/>
</dbReference>
<dbReference type="Gene3D" id="3.10.50.10">
    <property type="match status" value="1"/>
</dbReference>
<keyword evidence="8" id="KW-1185">Reference proteome</keyword>
<dbReference type="GO" id="GO:0016757">
    <property type="term" value="F:glycosyltransferase activity"/>
    <property type="evidence" value="ECO:0007669"/>
    <property type="project" value="UniProtKB-KW"/>
</dbReference>
<evidence type="ECO:0000313" key="7">
    <source>
        <dbReference type="EMBL" id="SDW69848.1"/>
    </source>
</evidence>
<dbReference type="SUPFAM" id="SSF51445">
    <property type="entry name" value="(Trans)glycosidases"/>
    <property type="match status" value="1"/>
</dbReference>
<reference evidence="7 8" key="1">
    <citation type="submission" date="2016-10" db="EMBL/GenBank/DDBJ databases">
        <authorList>
            <person name="Varghese N."/>
            <person name="Submissions S."/>
        </authorList>
    </citation>
    <scope>NUCLEOTIDE SEQUENCE [LARGE SCALE GENOMIC DNA]</scope>
    <source>
        <strain evidence="7 8">DSM 25353</strain>
    </source>
</reference>
<dbReference type="Pfam" id="PF01522">
    <property type="entry name" value="Polysacc_deac_1"/>
    <property type="match status" value="1"/>
</dbReference>
<dbReference type="InterPro" id="IPR002509">
    <property type="entry name" value="NODB_dom"/>
</dbReference>
<dbReference type="GO" id="GO:0016810">
    <property type="term" value="F:hydrolase activity, acting on carbon-nitrogen (but not peptide) bonds"/>
    <property type="evidence" value="ECO:0007669"/>
    <property type="project" value="InterPro"/>
</dbReference>
<proteinExistence type="inferred from homology"/>
<dbReference type="InterPro" id="IPR017853">
    <property type="entry name" value="GH"/>
</dbReference>
<dbReference type="GO" id="GO:0005975">
    <property type="term" value="P:carbohydrate metabolic process"/>
    <property type="evidence" value="ECO:0007669"/>
    <property type="project" value="InterPro"/>
</dbReference>
<keyword evidence="4" id="KW-1133">Transmembrane helix</keyword>
<dbReference type="InterPro" id="IPR001223">
    <property type="entry name" value="Glyco_hydro18_cat"/>
</dbReference>
<dbReference type="PROSITE" id="PS51910">
    <property type="entry name" value="GH18_2"/>
    <property type="match status" value="1"/>
</dbReference>
<keyword evidence="4" id="KW-0472">Membrane</keyword>
<dbReference type="InterPro" id="IPR011330">
    <property type="entry name" value="Glyco_hydro/deAcase_b/a-brl"/>
</dbReference>
<feature type="transmembrane region" description="Helical" evidence="4">
    <location>
        <begin position="732"/>
        <end position="757"/>
    </location>
</feature>
<feature type="transmembrane region" description="Helical" evidence="4">
    <location>
        <begin position="1054"/>
        <end position="1071"/>
    </location>
</feature>
<evidence type="ECO:0000256" key="4">
    <source>
        <dbReference type="SAM" id="Phobius"/>
    </source>
</evidence>
<dbReference type="RefSeq" id="WP_092723312.1">
    <property type="nucleotide sequence ID" value="NZ_FNNO01000005.1"/>
</dbReference>
<dbReference type="EMBL" id="FNNO01000005">
    <property type="protein sequence ID" value="SDW69848.1"/>
    <property type="molecule type" value="Genomic_DNA"/>
</dbReference>
<evidence type="ECO:0000313" key="8">
    <source>
        <dbReference type="Proteomes" id="UP000198711"/>
    </source>
</evidence>
<dbReference type="Pfam" id="PF00535">
    <property type="entry name" value="Glycos_transf_2"/>
    <property type="match status" value="1"/>
</dbReference>
<feature type="transmembrane region" description="Helical" evidence="4">
    <location>
        <begin position="1025"/>
        <end position="1048"/>
    </location>
</feature>
<dbReference type="Pfam" id="PF00704">
    <property type="entry name" value="Glyco_hydro_18"/>
    <property type="match status" value="1"/>
</dbReference>
<gene>
    <name evidence="7" type="ORF">SAMN05444410_10536</name>
</gene>
<dbReference type="PANTHER" id="PTHR43630">
    <property type="entry name" value="POLY-BETA-1,6-N-ACETYL-D-GLUCOSAMINE SYNTHASE"/>
    <property type="match status" value="1"/>
</dbReference>
<feature type="domain" description="NodB homology" evidence="5">
    <location>
        <begin position="496"/>
        <end position="690"/>
    </location>
</feature>
<sequence length="1132" mass="127837">MNRENAQIFQTNNASRWQRTKWGSRLVLFLLLIGATAFVIAYNYSANKPQQLPVFQDEIKKKVLQPDKPTEPITKEYQGIRKFINDKWAKGLGCGQNNQVIDLSSSPYFNDSVGIRAAFYVNWDPQSLISLQKNIDKINLVIPEWFFLDTKGDSLLLDIDRNALGIMKAAGIKIMPLLTNNFQKTWHGDVVHRIINDPVKKSKLINDIIRVCKIYDLSGVNIDFEALIEAKNEVLTAFQKELYEKMHAAGLMVSQDVSPFNEDYDQAALANYNDYLFLMAYDEHSADSRPGPISSQRWVEKALDQVTKKIPPGKVVLCMAAFGYDWVNGGGSGSTTTLAYRDAITVARESEGQIRFDNDTYNLSYLYYDEINDLHEVHFTDAATNFNTLRFATEYQLAGTALWRLGSEDLRLWQFYNKSMNKDALRQFDFSIFNKMAGSNNVDYIGSGDIMKVIAMPRSGHISIQIDSAAGLIAEETYDSLPSMFMVKQMGAPQGKKLVLTFDDGPDPKYTGKVLDILSHYHVPAAFFLVGIEAEKHIPLVQRIYREGHEIGNHTFTHPNIAKVGKQRADLEINATRLLIECITGHSTILFRAPYSDADNDNPGEMEALLPISLRRTKDYLTIGENIDPKDWQTDADYTLTADTIFNRVVRQKDTGNIILLHDAGGDRNATIEALPRIIEYFQKNGYQFVSIANLLGRKKDEMMPPLPKGSGYDLMQVDLWLFKAGFYGGNFFSGLFILFLVLGIVRMLIILVLSILQRRKDKRTVLPPLAGSPLVSIIVPAYNEEVNAVGSLHNLLRCDYPNFNLIFVDDGSGDHTFDQVNEAFKNHPLVKVFSKPNGGKASALNFGISHTDAEYVVCIDADTKLLPNAVSLMMRHFADEDAGAVAGNVKVGNEVNILTHWQSIEYISSQNIDRNAFAYFNGITVVPGAIGAFRKQAIEDAGGFTTDTLAEDCDLTIRILRCGYNIKNENKAIAYTEAPETLKQFMKQRFRWTFGVMQTFWKNRDALFNFKTGRVGWIVLPDMLLFKYIVPFLTPIADLLMLIGLLTGNIAQIGAYYLLFLLVDLVIAMVSFRYERENMLKLVPLIPQRIIYRWLMLIVLLRAFKRAIQGELQHWGVLKRTGNVKEVVTVN</sequence>
<accession>A0A8X8IER2</accession>
<dbReference type="InterPro" id="IPR029044">
    <property type="entry name" value="Nucleotide-diphossugar_trans"/>
</dbReference>
<dbReference type="SMART" id="SM00636">
    <property type="entry name" value="Glyco_18"/>
    <property type="match status" value="1"/>
</dbReference>